<evidence type="ECO:0000313" key="9">
    <source>
        <dbReference type="EMBL" id="KAF6057538.1"/>
    </source>
</evidence>
<dbReference type="Pfam" id="PF02089">
    <property type="entry name" value="Palm_thioest"/>
    <property type="match status" value="1"/>
</dbReference>
<dbReference type="OrthoDB" id="10263094at2759"/>
<accession>A0A8X7TDD7</accession>
<comment type="caution">
    <text evidence="9">The sequence shown here is derived from an EMBL/GenBank/DDBJ whole genome shotgun (WGS) entry which is preliminary data.</text>
</comment>
<dbReference type="EMBL" id="JABWAB010000003">
    <property type="protein sequence ID" value="KAF6057538.1"/>
    <property type="molecule type" value="Genomic_DNA"/>
</dbReference>
<evidence type="ECO:0000256" key="4">
    <source>
        <dbReference type="ARBA" id="ARBA00022729"/>
    </source>
</evidence>
<keyword evidence="4" id="KW-0732">Signal</keyword>
<keyword evidence="5" id="KW-0378">Hydrolase</keyword>
<dbReference type="InterPro" id="IPR002472">
    <property type="entry name" value="Palm_thioest"/>
</dbReference>
<proteinExistence type="inferred from homology"/>
<evidence type="ECO:0000256" key="8">
    <source>
        <dbReference type="ARBA" id="ARBA00031934"/>
    </source>
</evidence>
<evidence type="ECO:0000256" key="5">
    <source>
        <dbReference type="ARBA" id="ARBA00022801"/>
    </source>
</evidence>
<dbReference type="PANTHER" id="PTHR11247">
    <property type="entry name" value="PALMITOYL-PROTEIN THIOESTERASE/DOLICHYLDIPHOSPHATASE 1"/>
    <property type="match status" value="1"/>
</dbReference>
<comment type="similarity">
    <text evidence="1">Belongs to the palmitoyl-protein thioesterase family.</text>
</comment>
<dbReference type="EC" id="3.1.2.22" evidence="2"/>
<dbReference type="AlphaFoldDB" id="A0A8X7TDD7"/>
<evidence type="ECO:0000256" key="7">
    <source>
        <dbReference type="ARBA" id="ARBA00023180"/>
    </source>
</evidence>
<dbReference type="FunFam" id="3.40.50.1820:FF:000107">
    <property type="entry name" value="Palmitoyl-protein thioesterase 1"/>
    <property type="match status" value="1"/>
</dbReference>
<dbReference type="Proteomes" id="UP000590412">
    <property type="component" value="Unassembled WGS sequence"/>
</dbReference>
<keyword evidence="7" id="KW-0325">Glycoprotein</keyword>
<protein>
    <recommendedName>
        <fullName evidence="3">Palmitoyl-protein thioesterase 1</fullName>
        <ecNumber evidence="2">3.1.2.22</ecNumber>
    </recommendedName>
    <alternativeName>
        <fullName evidence="8">Palmitoyl-protein hydrolase 1</fullName>
    </alternativeName>
</protein>
<dbReference type="InterPro" id="IPR029058">
    <property type="entry name" value="AB_hydrolase_fold"/>
</dbReference>
<evidence type="ECO:0000256" key="6">
    <source>
        <dbReference type="ARBA" id="ARBA00023157"/>
    </source>
</evidence>
<organism evidence="9 10">
    <name type="scientific">Candida parapsilosis</name>
    <name type="common">Yeast</name>
    <dbReference type="NCBI Taxonomy" id="5480"/>
    <lineage>
        <taxon>Eukaryota</taxon>
        <taxon>Fungi</taxon>
        <taxon>Dikarya</taxon>
        <taxon>Ascomycota</taxon>
        <taxon>Saccharomycotina</taxon>
        <taxon>Pichiomycetes</taxon>
        <taxon>Debaryomycetaceae</taxon>
        <taxon>Candida/Lodderomyces clade</taxon>
        <taxon>Candida</taxon>
    </lineage>
</organism>
<evidence type="ECO:0000256" key="3">
    <source>
        <dbReference type="ARBA" id="ARBA00014212"/>
    </source>
</evidence>
<keyword evidence="6" id="KW-1015">Disulfide bond</keyword>
<evidence type="ECO:0000313" key="10">
    <source>
        <dbReference type="Proteomes" id="UP000590412"/>
    </source>
</evidence>
<dbReference type="PANTHER" id="PTHR11247:SF8">
    <property type="entry name" value="PALMITOYL-PROTEIN THIOESTERASE 1"/>
    <property type="match status" value="1"/>
</dbReference>
<evidence type="ECO:0000256" key="2">
    <source>
        <dbReference type="ARBA" id="ARBA00012423"/>
    </source>
</evidence>
<dbReference type="SUPFAM" id="SSF53474">
    <property type="entry name" value="alpha/beta-Hydrolases"/>
    <property type="match status" value="1"/>
</dbReference>
<evidence type="ECO:0000256" key="1">
    <source>
        <dbReference type="ARBA" id="ARBA00010758"/>
    </source>
</evidence>
<dbReference type="GO" id="GO:0008474">
    <property type="term" value="F:palmitoyl-(protein) hydrolase activity"/>
    <property type="evidence" value="ECO:0007669"/>
    <property type="project" value="UniProtKB-EC"/>
</dbReference>
<name>A0A8X7TDD7_CANPA</name>
<gene>
    <name evidence="9" type="ORF">FOB60_002093</name>
</gene>
<sequence length="302" mass="34694">MHISSLFNFQVFLTGFNNIPPPEIYRPVVLWHGLGDNYNGSGIHSVNDLISGLYPGIFFHSIYIDEDPSGDQQKSLFGDANKQVDQVCDQLKSIKQLASAEGIDAIGFSQGGVLLRGLIERCPHLSFHNLITFGSPHMGVMEMPLCKDPRDWICKRRNELLKKQVWNDNVQRKVLPAQYFRDPFEYEKYLKHSFYLADINNERNEKNASYFTNLTKLNKLALVTFTEDTTVVPKESAMFCDIDTNWKQTIPFDKTNLYVEDYIGIKRLHELGKIDFHFIEAAHMAISDEFVEEIALKYLGNT</sequence>
<dbReference type="Gene3D" id="3.40.50.1820">
    <property type="entry name" value="alpha/beta hydrolase"/>
    <property type="match status" value="1"/>
</dbReference>
<dbReference type="PRINTS" id="PR00414">
    <property type="entry name" value="PPTHIESTRASE"/>
</dbReference>
<reference evidence="9" key="1">
    <citation type="submission" date="2020-03" db="EMBL/GenBank/DDBJ databases">
        <title>FDA dAtabase for Regulatory Grade micrObial Sequences (FDA-ARGOS): Supporting development and validation of Infectious Disease Dx tests.</title>
        <authorList>
            <person name="Campos J."/>
            <person name="Goldberg B."/>
            <person name="Tallon L."/>
            <person name="Sadzewicz L."/>
            <person name="Vavikolanu K."/>
            <person name="Mehta A."/>
            <person name="Aluvathingal J."/>
            <person name="Nadendla S."/>
            <person name="Nandy P."/>
            <person name="Geyer C."/>
            <person name="Yan Y."/>
            <person name="Sichtig H."/>
        </authorList>
    </citation>
    <scope>NUCLEOTIDE SEQUENCE [LARGE SCALE GENOMIC DNA]</scope>
    <source>
        <strain evidence="9">FDAARGOS_652</strain>
    </source>
</reference>